<reference evidence="1 2" key="1">
    <citation type="journal article" date="2016" name="Nat. Commun.">
        <title>Thousands of microbial genomes shed light on interconnected biogeochemical processes in an aquifer system.</title>
        <authorList>
            <person name="Anantharaman K."/>
            <person name="Brown C.T."/>
            <person name="Hug L.A."/>
            <person name="Sharon I."/>
            <person name="Castelle C.J."/>
            <person name="Probst A.J."/>
            <person name="Thomas B.C."/>
            <person name="Singh A."/>
            <person name="Wilkins M.J."/>
            <person name="Karaoz U."/>
            <person name="Brodie E.L."/>
            <person name="Williams K.H."/>
            <person name="Hubbard S.S."/>
            <person name="Banfield J.F."/>
        </authorList>
    </citation>
    <scope>NUCLEOTIDE SEQUENCE [LARGE SCALE GENOMIC DNA]</scope>
</reference>
<evidence type="ECO:0000313" key="2">
    <source>
        <dbReference type="Proteomes" id="UP000177871"/>
    </source>
</evidence>
<dbReference type="EMBL" id="MFJK01000014">
    <property type="protein sequence ID" value="OGG18461.1"/>
    <property type="molecule type" value="Genomic_DNA"/>
</dbReference>
<dbReference type="Proteomes" id="UP000177871">
    <property type="component" value="Unassembled WGS sequence"/>
</dbReference>
<accession>A0A1F6A1A4</accession>
<name>A0A1F6A1A4_9BACT</name>
<comment type="caution">
    <text evidence="1">The sequence shown here is derived from an EMBL/GenBank/DDBJ whole genome shotgun (WGS) entry which is preliminary data.</text>
</comment>
<protein>
    <recommendedName>
        <fullName evidence="3">Toxin</fullName>
    </recommendedName>
</protein>
<evidence type="ECO:0000313" key="1">
    <source>
        <dbReference type="EMBL" id="OGG18461.1"/>
    </source>
</evidence>
<gene>
    <name evidence="1" type="ORF">A2721_01590</name>
</gene>
<proteinExistence type="predicted"/>
<sequence length="100" mass="11709">MTIKANFEYNEDKNQFLKSLRGVSFEDVVDAAEKGDILDNIEHPNKIKYPNQRILVVKIRDYVYAVPYVLTKDGRAFLKTMYANRELNSIYLKYAKDAKK</sequence>
<dbReference type="STRING" id="1798381.A2721_01590"/>
<dbReference type="AlphaFoldDB" id="A0A1F6A1A4"/>
<evidence type="ECO:0008006" key="3">
    <source>
        <dbReference type="Google" id="ProtNLM"/>
    </source>
</evidence>
<organism evidence="1 2">
    <name type="scientific">Candidatus Gottesmanbacteria bacterium RIFCSPHIGHO2_01_FULL_47_48</name>
    <dbReference type="NCBI Taxonomy" id="1798381"/>
    <lineage>
        <taxon>Bacteria</taxon>
        <taxon>Candidatus Gottesmaniibacteriota</taxon>
    </lineage>
</organism>